<evidence type="ECO:0000256" key="1">
    <source>
        <dbReference type="ARBA" id="ARBA00007664"/>
    </source>
</evidence>
<dbReference type="PROSITE" id="PS00134">
    <property type="entry name" value="TRYPSIN_HIS"/>
    <property type="match status" value="1"/>
</dbReference>
<dbReference type="EMBL" id="BPQR01000012">
    <property type="protein sequence ID" value="GJE05536.1"/>
    <property type="molecule type" value="Genomic_DNA"/>
</dbReference>
<keyword evidence="6" id="KW-1185">Reference proteome</keyword>
<dbReference type="Gene3D" id="2.40.10.10">
    <property type="entry name" value="Trypsin-like serine proteases"/>
    <property type="match status" value="1"/>
</dbReference>
<dbReference type="InterPro" id="IPR043504">
    <property type="entry name" value="Peptidase_S1_PA_chymotrypsin"/>
</dbReference>
<accession>A0ABQ4STH2</accession>
<dbReference type="InterPro" id="IPR001254">
    <property type="entry name" value="Trypsin_dom"/>
</dbReference>
<evidence type="ECO:0000256" key="2">
    <source>
        <dbReference type="ARBA" id="ARBA00023157"/>
    </source>
</evidence>
<feature type="domain" description="Peptidase S1" evidence="4">
    <location>
        <begin position="18"/>
        <end position="202"/>
    </location>
</feature>
<organism evidence="5 6">
    <name type="scientific">Methylobacterium jeotgali</name>
    <dbReference type="NCBI Taxonomy" id="381630"/>
    <lineage>
        <taxon>Bacteria</taxon>
        <taxon>Pseudomonadati</taxon>
        <taxon>Pseudomonadota</taxon>
        <taxon>Alphaproteobacteria</taxon>
        <taxon>Hyphomicrobiales</taxon>
        <taxon>Methylobacteriaceae</taxon>
        <taxon>Methylobacterium</taxon>
    </lineage>
</organism>
<dbReference type="InterPro" id="IPR018114">
    <property type="entry name" value="TRYPSIN_HIS"/>
</dbReference>
<name>A0ABQ4STH2_9HYPH</name>
<keyword evidence="3" id="KW-0645">Protease</keyword>
<dbReference type="PROSITE" id="PS00135">
    <property type="entry name" value="TRYPSIN_SER"/>
    <property type="match status" value="1"/>
</dbReference>
<dbReference type="PANTHER" id="PTHR24276">
    <property type="entry name" value="POLYSERASE-RELATED"/>
    <property type="match status" value="1"/>
</dbReference>
<dbReference type="SUPFAM" id="SSF50494">
    <property type="entry name" value="Trypsin-like serine proteases"/>
    <property type="match status" value="1"/>
</dbReference>
<reference evidence="5" key="2">
    <citation type="submission" date="2021-08" db="EMBL/GenBank/DDBJ databases">
        <authorList>
            <person name="Tani A."/>
            <person name="Ola A."/>
            <person name="Ogura Y."/>
            <person name="Katsura K."/>
            <person name="Hayashi T."/>
        </authorList>
    </citation>
    <scope>NUCLEOTIDE SEQUENCE</scope>
    <source>
        <strain evidence="5">LMG 23639</strain>
    </source>
</reference>
<sequence length="211" mass="21196">MPEDGTTVMVLSSKGGVCTGIVVAQAAVLTAAHCAAAGAEHRVHYREGGQPVLAEVAGRAVHPGYDAGAVAGRRRSIDLALLRLERPLPGRFRPATLAIDAPNAGASALLAGYGETAGGGPRSTGTLRALPLTVVEPYGPSRILLWLRAAAGASACRGDSGGPVSVDGSVAAVSAWSGGTCGSLVQGVRVGPQRGWIDGTLSGWGLSAVWR</sequence>
<evidence type="ECO:0000313" key="6">
    <source>
        <dbReference type="Proteomes" id="UP001055102"/>
    </source>
</evidence>
<dbReference type="Pfam" id="PF00089">
    <property type="entry name" value="Trypsin"/>
    <property type="match status" value="1"/>
</dbReference>
<protein>
    <submittedName>
        <fullName evidence="5">Trypsin</fullName>
    </submittedName>
</protein>
<proteinExistence type="inferred from homology"/>
<gene>
    <name evidence="5" type="ORF">AOPFMNJM_0836</name>
</gene>
<dbReference type="PROSITE" id="PS50240">
    <property type="entry name" value="TRYPSIN_DOM"/>
    <property type="match status" value="1"/>
</dbReference>
<dbReference type="PANTHER" id="PTHR24276:SF98">
    <property type="entry name" value="FI18310P1-RELATED"/>
    <property type="match status" value="1"/>
</dbReference>
<dbReference type="InterPro" id="IPR050430">
    <property type="entry name" value="Peptidase_S1"/>
</dbReference>
<evidence type="ECO:0000256" key="3">
    <source>
        <dbReference type="RuleBase" id="RU363034"/>
    </source>
</evidence>
<keyword evidence="3" id="KW-0720">Serine protease</keyword>
<evidence type="ECO:0000259" key="4">
    <source>
        <dbReference type="PROSITE" id="PS50240"/>
    </source>
</evidence>
<comment type="similarity">
    <text evidence="1">Belongs to the peptidase S1 family.</text>
</comment>
<reference evidence="5" key="1">
    <citation type="journal article" date="2021" name="Front. Microbiol.">
        <title>Comprehensive Comparative Genomics and Phenotyping of Methylobacterium Species.</title>
        <authorList>
            <person name="Alessa O."/>
            <person name="Ogura Y."/>
            <person name="Fujitani Y."/>
            <person name="Takami H."/>
            <person name="Hayashi T."/>
            <person name="Sahin N."/>
            <person name="Tani A."/>
        </authorList>
    </citation>
    <scope>NUCLEOTIDE SEQUENCE</scope>
    <source>
        <strain evidence="5">LMG 23639</strain>
    </source>
</reference>
<dbReference type="InterPro" id="IPR001314">
    <property type="entry name" value="Peptidase_S1A"/>
</dbReference>
<keyword evidence="2" id="KW-1015">Disulfide bond</keyword>
<evidence type="ECO:0000313" key="5">
    <source>
        <dbReference type="EMBL" id="GJE05536.1"/>
    </source>
</evidence>
<dbReference type="InterPro" id="IPR033116">
    <property type="entry name" value="TRYPSIN_SER"/>
</dbReference>
<comment type="caution">
    <text evidence="5">The sequence shown here is derived from an EMBL/GenBank/DDBJ whole genome shotgun (WGS) entry which is preliminary data.</text>
</comment>
<dbReference type="InterPro" id="IPR009003">
    <property type="entry name" value="Peptidase_S1_PA"/>
</dbReference>
<keyword evidence="3" id="KW-0378">Hydrolase</keyword>
<dbReference type="Proteomes" id="UP001055102">
    <property type="component" value="Unassembled WGS sequence"/>
</dbReference>
<dbReference type="PRINTS" id="PR00722">
    <property type="entry name" value="CHYMOTRYPSIN"/>
</dbReference>
<dbReference type="SMART" id="SM00020">
    <property type="entry name" value="Tryp_SPc"/>
    <property type="match status" value="1"/>
</dbReference>